<evidence type="ECO:0000256" key="1">
    <source>
        <dbReference type="SAM" id="MobiDB-lite"/>
    </source>
</evidence>
<dbReference type="PANTHER" id="PTHR13964">
    <property type="entry name" value="RBP-RELATED"/>
    <property type="match status" value="1"/>
</dbReference>
<feature type="compositionally biased region" description="Basic and acidic residues" evidence="1">
    <location>
        <begin position="237"/>
        <end position="248"/>
    </location>
</feature>
<feature type="compositionally biased region" description="Basic and acidic residues" evidence="1">
    <location>
        <begin position="207"/>
        <end position="227"/>
    </location>
</feature>
<evidence type="ECO:0000313" key="3">
    <source>
        <dbReference type="Proteomes" id="UP001196413"/>
    </source>
</evidence>
<feature type="region of interest" description="Disordered" evidence="1">
    <location>
        <begin position="128"/>
        <end position="252"/>
    </location>
</feature>
<dbReference type="PANTHER" id="PTHR13964:SF27">
    <property type="entry name" value="HAT-TRICK, ISOFORM D"/>
    <property type="match status" value="1"/>
</dbReference>
<protein>
    <recommendedName>
        <fullName evidence="4">Tudor domain-containing protein</fullName>
    </recommendedName>
</protein>
<feature type="compositionally biased region" description="Basic residues" evidence="1">
    <location>
        <begin position="138"/>
        <end position="148"/>
    </location>
</feature>
<keyword evidence="3" id="KW-1185">Reference proteome</keyword>
<dbReference type="InterPro" id="IPR051232">
    <property type="entry name" value="ARID/SWI1_ChromRemod"/>
</dbReference>
<dbReference type="EMBL" id="JAHQIW010006113">
    <property type="protein sequence ID" value="KAJ1368213.1"/>
    <property type="molecule type" value="Genomic_DNA"/>
</dbReference>
<dbReference type="AlphaFoldDB" id="A0AAD5WFV7"/>
<comment type="caution">
    <text evidence="2">The sequence shown here is derived from an EMBL/GenBank/DDBJ whole genome shotgun (WGS) entry which is preliminary data.</text>
</comment>
<proteinExistence type="predicted"/>
<accession>A0AAD5WFV7</accession>
<gene>
    <name evidence="2" type="ORF">KIN20_029293</name>
</gene>
<dbReference type="CDD" id="cd20389">
    <property type="entry name" value="Tudor_ARID4_rpt1"/>
    <property type="match status" value="1"/>
</dbReference>
<dbReference type="Gene3D" id="2.30.30.140">
    <property type="match status" value="2"/>
</dbReference>
<evidence type="ECO:0008006" key="4">
    <source>
        <dbReference type="Google" id="ProtNLM"/>
    </source>
</evidence>
<reference evidence="2" key="1">
    <citation type="submission" date="2021-06" db="EMBL/GenBank/DDBJ databases">
        <title>Parelaphostrongylus tenuis whole genome reference sequence.</title>
        <authorList>
            <person name="Garwood T.J."/>
            <person name="Larsen P.A."/>
            <person name="Fountain-Jones N.M."/>
            <person name="Garbe J.R."/>
            <person name="Macchietto M.G."/>
            <person name="Kania S.A."/>
            <person name="Gerhold R.W."/>
            <person name="Richards J.E."/>
            <person name="Wolf T.M."/>
        </authorList>
    </citation>
    <scope>NUCLEOTIDE SEQUENCE</scope>
    <source>
        <strain evidence="2">MNPRO001-30</strain>
        <tissue evidence="2">Meninges</tissue>
    </source>
</reference>
<feature type="compositionally biased region" description="Low complexity" evidence="1">
    <location>
        <begin position="191"/>
        <end position="202"/>
    </location>
</feature>
<dbReference type="CDD" id="cd20390">
    <property type="entry name" value="Tudor_ARID4_rpt2"/>
    <property type="match status" value="1"/>
</dbReference>
<dbReference type="GO" id="GO:0000976">
    <property type="term" value="F:transcription cis-regulatory region binding"/>
    <property type="evidence" value="ECO:0007669"/>
    <property type="project" value="TreeGrafter"/>
</dbReference>
<name>A0AAD5WFV7_PARTN</name>
<dbReference type="GO" id="GO:0005634">
    <property type="term" value="C:nucleus"/>
    <property type="evidence" value="ECO:0007669"/>
    <property type="project" value="TreeGrafter"/>
</dbReference>
<sequence length="283" mass="31365">MQSDDPAFLPPGTEVSAKFKGAFCEAKIKKICKSVKCKIALKEAPFGTMVVEEHLVKGTLEVNQTVDVCHGKHSLKGVIQHVKDCSTYHVVFNDGDEKVLRRTQMCLKGAKHFDTESNLDQMPLYNPEQFCAAPKPQTKTKKVKKAKRRRDEDSEDEEGRKRKKRAAASAATVAIGEMDHGDTEGSGDGDLSGSEGESSGGDAESDKEDKKKKDRKEEDEKKEDSNRKSHQSGSKGNTDRSDDKREKFPIGSVVCVYEDSQRRGKWYPAVIVNPKACKDGNNK</sequence>
<dbReference type="Proteomes" id="UP001196413">
    <property type="component" value="Unassembled WGS sequence"/>
</dbReference>
<dbReference type="GO" id="GO:0006357">
    <property type="term" value="P:regulation of transcription by RNA polymerase II"/>
    <property type="evidence" value="ECO:0007669"/>
    <property type="project" value="TreeGrafter"/>
</dbReference>
<evidence type="ECO:0000313" key="2">
    <source>
        <dbReference type="EMBL" id="KAJ1368213.1"/>
    </source>
</evidence>
<organism evidence="2 3">
    <name type="scientific">Parelaphostrongylus tenuis</name>
    <name type="common">Meningeal worm</name>
    <dbReference type="NCBI Taxonomy" id="148309"/>
    <lineage>
        <taxon>Eukaryota</taxon>
        <taxon>Metazoa</taxon>
        <taxon>Ecdysozoa</taxon>
        <taxon>Nematoda</taxon>
        <taxon>Chromadorea</taxon>
        <taxon>Rhabditida</taxon>
        <taxon>Rhabditina</taxon>
        <taxon>Rhabditomorpha</taxon>
        <taxon>Strongyloidea</taxon>
        <taxon>Metastrongylidae</taxon>
        <taxon>Parelaphostrongylus</taxon>
    </lineage>
</organism>